<evidence type="ECO:0000256" key="6">
    <source>
        <dbReference type="ARBA" id="ARBA00023315"/>
    </source>
</evidence>
<comment type="pathway">
    <text evidence="1">Lipid metabolism.</text>
</comment>
<keyword evidence="8" id="KW-0812">Transmembrane</keyword>
<keyword evidence="7" id="KW-1208">Phospholipid metabolism</keyword>
<evidence type="ECO:0000256" key="3">
    <source>
        <dbReference type="ARBA" id="ARBA00022516"/>
    </source>
</evidence>
<comment type="catalytic activity">
    <reaction evidence="7">
        <text>a 1-acyl-sn-glycero-3-phosphate + an acyl-CoA = a 1,2-diacyl-sn-glycero-3-phosphate + CoA</text>
        <dbReference type="Rhea" id="RHEA:19709"/>
        <dbReference type="ChEBI" id="CHEBI:57287"/>
        <dbReference type="ChEBI" id="CHEBI:57970"/>
        <dbReference type="ChEBI" id="CHEBI:58342"/>
        <dbReference type="ChEBI" id="CHEBI:58608"/>
        <dbReference type="EC" id="2.3.1.51"/>
    </reaction>
</comment>
<feature type="transmembrane region" description="Helical" evidence="8">
    <location>
        <begin position="6"/>
        <end position="23"/>
    </location>
</feature>
<evidence type="ECO:0000256" key="5">
    <source>
        <dbReference type="ARBA" id="ARBA00023098"/>
    </source>
</evidence>
<keyword evidence="5 7" id="KW-0443">Lipid metabolism</keyword>
<comment type="caution">
    <text evidence="10">The sequence shown here is derived from an EMBL/GenBank/DDBJ whole genome shotgun (WGS) entry which is preliminary data.</text>
</comment>
<keyword evidence="3 7" id="KW-0444">Lipid biosynthesis</keyword>
<dbReference type="PANTHER" id="PTHR10434:SF64">
    <property type="entry name" value="1-ACYL-SN-GLYCEROL-3-PHOSPHATE ACYLTRANSFERASE-RELATED"/>
    <property type="match status" value="1"/>
</dbReference>
<accession>A0A4R3MPS3</accession>
<dbReference type="SMART" id="SM00563">
    <property type="entry name" value="PlsC"/>
    <property type="match status" value="1"/>
</dbReference>
<dbReference type="GO" id="GO:0016020">
    <property type="term" value="C:membrane"/>
    <property type="evidence" value="ECO:0007669"/>
    <property type="project" value="InterPro"/>
</dbReference>
<evidence type="ECO:0000256" key="2">
    <source>
        <dbReference type="ARBA" id="ARBA00008655"/>
    </source>
</evidence>
<evidence type="ECO:0000313" key="10">
    <source>
        <dbReference type="EMBL" id="TCT16281.1"/>
    </source>
</evidence>
<gene>
    <name evidence="10" type="ORF">EDC18_102298</name>
</gene>
<name>A0A4R3MPS3_9FIRM</name>
<dbReference type="GO" id="GO:0003841">
    <property type="term" value="F:1-acylglycerol-3-phosphate O-acyltransferase activity"/>
    <property type="evidence" value="ECO:0007669"/>
    <property type="project" value="UniProtKB-UniRule"/>
</dbReference>
<sequence length="235" mass="27035">MIKTSLWFVNFVLYQILSLFFLFKYKVLIKIGKEERAKKYLHKVTTRWARNMVKSTGSKINVIGLDNVPKDENVLFVSNHQGNFDIPLLLGYLPTAVGFVAKVELQKVPVVRTWMALMKCVFIDRKDPRHSLQAIITGINYLKEGHSMVIFPEGTRSKRDEVGEFKAGSMKMALKSNVKIVPITIDGSYKMLEEHNKIKKVNVNLIIHPPIDINALEKEEAKNLHEYIRNIIINK</sequence>
<keyword evidence="8" id="KW-1133">Transmembrane helix</keyword>
<dbReference type="SUPFAM" id="SSF69593">
    <property type="entry name" value="Glycerol-3-phosphate (1)-acyltransferase"/>
    <property type="match status" value="1"/>
</dbReference>
<keyword evidence="6 7" id="KW-0012">Acyltransferase</keyword>
<dbReference type="CDD" id="cd07989">
    <property type="entry name" value="LPLAT_AGPAT-like"/>
    <property type="match status" value="1"/>
</dbReference>
<organism evidence="10 11">
    <name type="scientific">Natranaerovirga pectinivora</name>
    <dbReference type="NCBI Taxonomy" id="682400"/>
    <lineage>
        <taxon>Bacteria</taxon>
        <taxon>Bacillati</taxon>
        <taxon>Bacillota</taxon>
        <taxon>Clostridia</taxon>
        <taxon>Lachnospirales</taxon>
        <taxon>Natranaerovirgaceae</taxon>
        <taxon>Natranaerovirga</taxon>
    </lineage>
</organism>
<keyword evidence="4 7" id="KW-0808">Transferase</keyword>
<protein>
    <recommendedName>
        <fullName evidence="7">1-acyl-sn-glycerol-3-phosphate acyltransferase</fullName>
        <ecNumber evidence="7">2.3.1.51</ecNumber>
    </recommendedName>
</protein>
<evidence type="ECO:0000256" key="1">
    <source>
        <dbReference type="ARBA" id="ARBA00005189"/>
    </source>
</evidence>
<evidence type="ECO:0000256" key="4">
    <source>
        <dbReference type="ARBA" id="ARBA00022679"/>
    </source>
</evidence>
<feature type="domain" description="Phospholipid/glycerol acyltransferase" evidence="9">
    <location>
        <begin position="74"/>
        <end position="188"/>
    </location>
</feature>
<comment type="similarity">
    <text evidence="2 7">Belongs to the 1-acyl-sn-glycerol-3-phosphate acyltransferase family.</text>
</comment>
<reference evidence="10 11" key="1">
    <citation type="submission" date="2019-03" db="EMBL/GenBank/DDBJ databases">
        <title>Genomic Encyclopedia of Type Strains, Phase IV (KMG-IV): sequencing the most valuable type-strain genomes for metagenomic binning, comparative biology and taxonomic classification.</title>
        <authorList>
            <person name="Goeker M."/>
        </authorList>
    </citation>
    <scope>NUCLEOTIDE SEQUENCE [LARGE SCALE GENOMIC DNA]</scope>
    <source>
        <strain evidence="10 11">DSM 24629</strain>
    </source>
</reference>
<dbReference type="NCBIfam" id="TIGR00530">
    <property type="entry name" value="AGP_acyltrn"/>
    <property type="match status" value="1"/>
</dbReference>
<dbReference type="GO" id="GO:0006654">
    <property type="term" value="P:phosphatidic acid biosynthetic process"/>
    <property type="evidence" value="ECO:0007669"/>
    <property type="project" value="TreeGrafter"/>
</dbReference>
<dbReference type="PANTHER" id="PTHR10434">
    <property type="entry name" value="1-ACYL-SN-GLYCEROL-3-PHOSPHATE ACYLTRANSFERASE"/>
    <property type="match status" value="1"/>
</dbReference>
<evidence type="ECO:0000259" key="9">
    <source>
        <dbReference type="SMART" id="SM00563"/>
    </source>
</evidence>
<dbReference type="Pfam" id="PF01553">
    <property type="entry name" value="Acyltransferase"/>
    <property type="match status" value="1"/>
</dbReference>
<dbReference type="EC" id="2.3.1.51" evidence="7"/>
<dbReference type="InterPro" id="IPR002123">
    <property type="entry name" value="Plipid/glycerol_acylTrfase"/>
</dbReference>
<dbReference type="EMBL" id="SMAL01000002">
    <property type="protein sequence ID" value="TCT16281.1"/>
    <property type="molecule type" value="Genomic_DNA"/>
</dbReference>
<evidence type="ECO:0000256" key="8">
    <source>
        <dbReference type="SAM" id="Phobius"/>
    </source>
</evidence>
<dbReference type="AlphaFoldDB" id="A0A4R3MPS3"/>
<dbReference type="Proteomes" id="UP000294902">
    <property type="component" value="Unassembled WGS sequence"/>
</dbReference>
<evidence type="ECO:0000313" key="11">
    <source>
        <dbReference type="Proteomes" id="UP000294902"/>
    </source>
</evidence>
<dbReference type="RefSeq" id="WP_243115052.1">
    <property type="nucleotide sequence ID" value="NZ_SMAL01000002.1"/>
</dbReference>
<keyword evidence="8" id="KW-0472">Membrane</keyword>
<keyword evidence="7" id="KW-0594">Phospholipid biosynthesis</keyword>
<proteinExistence type="inferred from homology"/>
<keyword evidence="11" id="KW-1185">Reference proteome</keyword>
<evidence type="ECO:0000256" key="7">
    <source>
        <dbReference type="RuleBase" id="RU361267"/>
    </source>
</evidence>
<dbReference type="InterPro" id="IPR004552">
    <property type="entry name" value="AGP_acyltrans"/>
</dbReference>
<comment type="domain">
    <text evidence="7">The HXXXXD motif is essential for acyltransferase activity and may constitute the binding site for the phosphate moiety of the glycerol-3-phosphate.</text>
</comment>